<sequence>MHTDNHHRWMYDFLDEMGLPLRAELLGYVLYEPQQNAFIAGNNTVTAPSSPQPLVKPCAWAHCYPCIVQASNAANTLGAEYEIHALFQLDSRYLSCPL</sequence>
<dbReference type="STRING" id="393595.ABO_1584"/>
<dbReference type="Proteomes" id="UP000008871">
    <property type="component" value="Chromosome"/>
</dbReference>
<proteinExistence type="predicted"/>
<keyword evidence="2" id="KW-1185">Reference proteome</keyword>
<dbReference type="EMBL" id="AM286690">
    <property type="protein sequence ID" value="CAL17032.1"/>
    <property type="molecule type" value="Genomic_DNA"/>
</dbReference>
<name>Q0VP66_ALCBS</name>
<organism evidence="1 2">
    <name type="scientific">Alcanivorax borkumensis (strain ATCC 700651 / DSM 11573 / NCIMB 13689 / SK2)</name>
    <dbReference type="NCBI Taxonomy" id="393595"/>
    <lineage>
        <taxon>Bacteria</taxon>
        <taxon>Pseudomonadati</taxon>
        <taxon>Pseudomonadota</taxon>
        <taxon>Gammaproteobacteria</taxon>
        <taxon>Oceanospirillales</taxon>
        <taxon>Alcanivoracaceae</taxon>
        <taxon>Alcanivorax</taxon>
    </lineage>
</organism>
<dbReference type="HOGENOM" id="CLU_2340597_0_0_6"/>
<protein>
    <submittedName>
        <fullName evidence="1">Uncharacterized protein</fullName>
    </submittedName>
</protein>
<gene>
    <name evidence="1" type="ordered locus">ABO_1584</name>
</gene>
<dbReference type="AlphaFoldDB" id="Q0VP66"/>
<dbReference type="OrthoDB" id="6078419at2"/>
<dbReference type="KEGG" id="abo:ABO_1584"/>
<reference evidence="1 2" key="1">
    <citation type="journal article" date="2006" name="Nat. Biotechnol.">
        <title>Genome sequence of the ubiquitous hydrocarbon-degrading marine bacterium Alcanivorax borkumensis.</title>
        <authorList>
            <person name="Schneiker S."/>
            <person name="Martins dos Santos V.A.P."/>
            <person name="Bartels D."/>
            <person name="Bekel T."/>
            <person name="Brecht M."/>
            <person name="Buhrmester J."/>
            <person name="Chernikova T.N."/>
            <person name="Denaro R."/>
            <person name="Ferrer M."/>
            <person name="Gertler C."/>
            <person name="Goesmann A."/>
            <person name="Golyshina O.V."/>
            <person name="Kaminski F."/>
            <person name="Khachane A.N."/>
            <person name="Lang S."/>
            <person name="Linke B."/>
            <person name="McHardy A.C."/>
            <person name="Meyer F."/>
            <person name="Nechitaylo T."/>
            <person name="Puehler A."/>
            <person name="Regenhardt D."/>
            <person name="Rupp O."/>
            <person name="Sabirova J.S."/>
            <person name="Selbitschka W."/>
            <person name="Yakimov M.M."/>
            <person name="Timmis K.N."/>
            <person name="Vorhoelter F.-J."/>
            <person name="Weidner S."/>
            <person name="Kaiser O."/>
            <person name="Golyshin P.N."/>
        </authorList>
    </citation>
    <scope>NUCLEOTIDE SEQUENCE [LARGE SCALE GENOMIC DNA]</scope>
    <source>
        <strain evidence="2">ATCC 700651 / DSM 11573 / NCIMB 13689 / SK2</strain>
    </source>
</reference>
<accession>Q0VP66</accession>
<dbReference type="RefSeq" id="WP_011588865.1">
    <property type="nucleotide sequence ID" value="NC_008260.1"/>
</dbReference>
<evidence type="ECO:0000313" key="1">
    <source>
        <dbReference type="EMBL" id="CAL17032.1"/>
    </source>
</evidence>
<evidence type="ECO:0000313" key="2">
    <source>
        <dbReference type="Proteomes" id="UP000008871"/>
    </source>
</evidence>